<dbReference type="AlphaFoldDB" id="A3IN87"/>
<dbReference type="OrthoDB" id="57088at2"/>
<evidence type="ECO:0008006" key="3">
    <source>
        <dbReference type="Google" id="ProtNLM"/>
    </source>
</evidence>
<dbReference type="eggNOG" id="COG3878">
    <property type="taxonomic scope" value="Bacteria"/>
</dbReference>
<dbReference type="RefSeq" id="WP_008274852.1">
    <property type="nucleotide sequence ID" value="NZ_AAXW01000009.1"/>
</dbReference>
<accession>A3IN87</accession>
<dbReference type="SUPFAM" id="SSF103032">
    <property type="entry name" value="Hypothetical protein YwqG"/>
    <property type="match status" value="1"/>
</dbReference>
<gene>
    <name evidence="1" type="ORF">CY0110_00360</name>
</gene>
<sequence>MKLPPPLDTLRKELEATQKLYLKITPSFSNNMTLWESKFGGEPYFPKQLEYPKSPEGKPLILLAQINFSETLLLDNFPKEGILQFYIDSYHDLYGVDDEDMLNQSHFRVIYFDKIDLEEKNLITDFSFLPSMDDPDVILPFIGSFALTFEQKSEPISGCDYRLEEMIENLVDNSEEDLDYYDLLEDYVDLYDGEEHKLGGYPFFTQDDPRIDFDENIEPYELLFQMISDEDADIMWGDAGVGNFFIQPSALKKLDFSRVIYSSDCC</sequence>
<comment type="caution">
    <text evidence="1">The sequence shown here is derived from an EMBL/GenBank/DDBJ whole genome shotgun (WGS) entry which is preliminary data.</text>
</comment>
<dbReference type="PANTHER" id="PTHR36436">
    <property type="entry name" value="SLL5081 PROTEIN"/>
    <property type="match status" value="1"/>
</dbReference>
<keyword evidence="2" id="KW-1185">Reference proteome</keyword>
<proteinExistence type="predicted"/>
<dbReference type="InterPro" id="IPR015315">
    <property type="entry name" value="DUF1963"/>
</dbReference>
<evidence type="ECO:0000313" key="2">
    <source>
        <dbReference type="Proteomes" id="UP000003781"/>
    </source>
</evidence>
<dbReference type="EMBL" id="AAXW01000009">
    <property type="protein sequence ID" value="EAZ92064.1"/>
    <property type="molecule type" value="Genomic_DNA"/>
</dbReference>
<evidence type="ECO:0000313" key="1">
    <source>
        <dbReference type="EMBL" id="EAZ92064.1"/>
    </source>
</evidence>
<dbReference type="Proteomes" id="UP000003781">
    <property type="component" value="Unassembled WGS sequence"/>
</dbReference>
<organism evidence="1 2">
    <name type="scientific">Crocosphaera chwakensis CCY0110</name>
    <dbReference type="NCBI Taxonomy" id="391612"/>
    <lineage>
        <taxon>Bacteria</taxon>
        <taxon>Bacillati</taxon>
        <taxon>Cyanobacteriota</taxon>
        <taxon>Cyanophyceae</taxon>
        <taxon>Oscillatoriophycideae</taxon>
        <taxon>Chroococcales</taxon>
        <taxon>Aphanothecaceae</taxon>
        <taxon>Crocosphaera</taxon>
        <taxon>Crocosphaera chwakensis</taxon>
    </lineage>
</organism>
<protein>
    <recommendedName>
        <fullName evidence="3">DUF1963 domain-containing protein</fullName>
    </recommendedName>
</protein>
<reference evidence="1 2" key="1">
    <citation type="submission" date="2007-03" db="EMBL/GenBank/DDBJ databases">
        <authorList>
            <person name="Stal L."/>
            <person name="Ferriera S."/>
            <person name="Johnson J."/>
            <person name="Kravitz S."/>
            <person name="Beeson K."/>
            <person name="Sutton G."/>
            <person name="Rogers Y.-H."/>
            <person name="Friedman R."/>
            <person name="Frazier M."/>
            <person name="Venter J.C."/>
        </authorList>
    </citation>
    <scope>NUCLEOTIDE SEQUENCE [LARGE SCALE GENOMIC DNA]</scope>
    <source>
        <strain evidence="1 2">CCY0110</strain>
    </source>
</reference>
<dbReference type="InterPro" id="IPR035948">
    <property type="entry name" value="YwqG-like_sf"/>
</dbReference>
<name>A3IN87_9CHRO</name>
<dbReference type="PANTHER" id="PTHR36436:SF6">
    <property type="entry name" value="SLL5081 PROTEIN"/>
    <property type="match status" value="1"/>
</dbReference>
<dbReference type="Gene3D" id="2.30.320.10">
    <property type="entry name" value="YwqG-like"/>
    <property type="match status" value="1"/>
</dbReference>
<dbReference type="Pfam" id="PF09234">
    <property type="entry name" value="DUF1963"/>
    <property type="match status" value="1"/>
</dbReference>